<keyword evidence="17" id="KW-1185">Reference proteome</keyword>
<keyword evidence="2 15" id="KW-0963">Cytoplasm</keyword>
<dbReference type="SUPFAM" id="SSF55729">
    <property type="entry name" value="Acyl-CoA N-acyltransferases (Nat)"/>
    <property type="match status" value="1"/>
</dbReference>
<evidence type="ECO:0000256" key="8">
    <source>
        <dbReference type="ARBA" id="ARBA00054043"/>
    </source>
</evidence>
<dbReference type="Gene3D" id="3.40.630.70">
    <property type="entry name" value="Leucyl/phenylalanyl-tRNA-protein transferase, C-terminal domain"/>
    <property type="match status" value="1"/>
</dbReference>
<dbReference type="NCBIfam" id="TIGR00667">
    <property type="entry name" value="aat"/>
    <property type="match status" value="1"/>
</dbReference>
<comment type="subcellular location">
    <subcellularLocation>
        <location evidence="1 15">Cytoplasm</location>
    </subcellularLocation>
</comment>
<evidence type="ECO:0000256" key="2">
    <source>
        <dbReference type="ARBA" id="ARBA00022490"/>
    </source>
</evidence>
<reference evidence="16 17" key="1">
    <citation type="submission" date="2020-05" db="EMBL/GenBank/DDBJ databases">
        <title>Complete genome sequence of Deefgea sp. D17.</title>
        <authorList>
            <person name="Bae J.-W."/>
            <person name="Han J.E."/>
        </authorList>
    </citation>
    <scope>NUCLEOTIDE SEQUENCE [LARGE SCALE GENOMIC DNA]</scope>
    <source>
        <strain evidence="16 17">D17</strain>
    </source>
</reference>
<proteinExistence type="inferred from homology"/>
<dbReference type="InterPro" id="IPR042221">
    <property type="entry name" value="Leu/Phe-tRNA_Trfase_N"/>
</dbReference>
<dbReference type="EC" id="2.3.2.6" evidence="10 15"/>
<comment type="catalytic activity">
    <reaction evidence="6 15">
        <text>N-terminal L-arginyl-[protein] + L-leucyl-tRNA(Leu) = N-terminal L-leucyl-L-arginyl-[protein] + tRNA(Leu) + H(+)</text>
        <dbReference type="Rhea" id="RHEA:50416"/>
        <dbReference type="Rhea" id="RHEA-COMP:9613"/>
        <dbReference type="Rhea" id="RHEA-COMP:9622"/>
        <dbReference type="Rhea" id="RHEA-COMP:12672"/>
        <dbReference type="Rhea" id="RHEA-COMP:12673"/>
        <dbReference type="ChEBI" id="CHEBI:15378"/>
        <dbReference type="ChEBI" id="CHEBI:64719"/>
        <dbReference type="ChEBI" id="CHEBI:78442"/>
        <dbReference type="ChEBI" id="CHEBI:78494"/>
        <dbReference type="ChEBI" id="CHEBI:133044"/>
        <dbReference type="EC" id="2.3.2.6"/>
    </reaction>
</comment>
<evidence type="ECO:0000256" key="7">
    <source>
        <dbReference type="ARBA" id="ARBA00051538"/>
    </source>
</evidence>
<evidence type="ECO:0000313" key="16">
    <source>
        <dbReference type="EMBL" id="QKJ65313.1"/>
    </source>
</evidence>
<protein>
    <recommendedName>
        <fullName evidence="11 15">Leucyl/phenylalanyl-tRNA--protein transferase</fullName>
        <ecNumber evidence="10 15">2.3.2.6</ecNumber>
    </recommendedName>
    <alternativeName>
        <fullName evidence="12 15">L/F-transferase</fullName>
    </alternativeName>
    <alternativeName>
        <fullName evidence="13 15">Leucyltransferase</fullName>
    </alternativeName>
    <alternativeName>
        <fullName evidence="14 15">Phenyalanyltransferase</fullName>
    </alternativeName>
</protein>
<dbReference type="InterPro" id="IPR004616">
    <property type="entry name" value="Leu/Phe-tRNA_Trfase"/>
</dbReference>
<dbReference type="GO" id="GO:0030163">
    <property type="term" value="P:protein catabolic process"/>
    <property type="evidence" value="ECO:0007669"/>
    <property type="project" value="UniProtKB-UniRule"/>
</dbReference>
<comment type="function">
    <text evidence="8 15">Functions in the N-end rule pathway of protein degradation where it conjugates Leu, Phe and, less efficiently, Met from aminoacyl-tRNAs to the N-termini of proteins containing an N-terminal arginine or lysine.</text>
</comment>
<dbReference type="InterPro" id="IPR042203">
    <property type="entry name" value="Leu/Phe-tRNA_Trfase_C"/>
</dbReference>
<dbReference type="AlphaFoldDB" id="A0A6M8SJT1"/>
<dbReference type="PANTHER" id="PTHR30098">
    <property type="entry name" value="LEUCYL/PHENYLALANYL-TRNA--PROTEIN TRANSFERASE"/>
    <property type="match status" value="1"/>
</dbReference>
<accession>A0A6M8SJT1</accession>
<keyword evidence="3 15" id="KW-0808">Transferase</keyword>
<dbReference type="GO" id="GO:0005737">
    <property type="term" value="C:cytoplasm"/>
    <property type="evidence" value="ECO:0007669"/>
    <property type="project" value="UniProtKB-SubCell"/>
</dbReference>
<dbReference type="InterPro" id="IPR016181">
    <property type="entry name" value="Acyl_CoA_acyltransferase"/>
</dbReference>
<evidence type="ECO:0000256" key="5">
    <source>
        <dbReference type="ARBA" id="ARBA00050607"/>
    </source>
</evidence>
<gene>
    <name evidence="15" type="primary">aat</name>
    <name evidence="16" type="ORF">HQN60_00345</name>
</gene>
<evidence type="ECO:0000256" key="10">
    <source>
        <dbReference type="ARBA" id="ARBA00066767"/>
    </source>
</evidence>
<evidence type="ECO:0000256" key="14">
    <source>
        <dbReference type="ARBA" id="ARBA00083640"/>
    </source>
</evidence>
<dbReference type="FunFam" id="3.30.70.3550:FF:000001">
    <property type="entry name" value="Leucyl/phenylalanyl-tRNA--protein transferase"/>
    <property type="match status" value="1"/>
</dbReference>
<comment type="similarity">
    <text evidence="9 15">Belongs to the L/F-transferase family.</text>
</comment>
<comment type="catalytic activity">
    <reaction evidence="5 15">
        <text>L-phenylalanyl-tRNA(Phe) + an N-terminal L-alpha-aminoacyl-[protein] = an N-terminal L-phenylalanyl-L-alpha-aminoacyl-[protein] + tRNA(Phe)</text>
        <dbReference type="Rhea" id="RHEA:43632"/>
        <dbReference type="Rhea" id="RHEA-COMP:9668"/>
        <dbReference type="Rhea" id="RHEA-COMP:9699"/>
        <dbReference type="Rhea" id="RHEA-COMP:10636"/>
        <dbReference type="Rhea" id="RHEA-COMP:10637"/>
        <dbReference type="ChEBI" id="CHEBI:78442"/>
        <dbReference type="ChEBI" id="CHEBI:78531"/>
        <dbReference type="ChEBI" id="CHEBI:78597"/>
        <dbReference type="ChEBI" id="CHEBI:83561"/>
        <dbReference type="EC" id="2.3.2.6"/>
    </reaction>
</comment>
<keyword evidence="4 15" id="KW-0012">Acyltransferase</keyword>
<comment type="catalytic activity">
    <reaction evidence="7 15">
        <text>N-terminal L-lysyl-[protein] + L-leucyl-tRNA(Leu) = N-terminal L-leucyl-L-lysyl-[protein] + tRNA(Leu) + H(+)</text>
        <dbReference type="Rhea" id="RHEA:12340"/>
        <dbReference type="Rhea" id="RHEA-COMP:9613"/>
        <dbReference type="Rhea" id="RHEA-COMP:9622"/>
        <dbReference type="Rhea" id="RHEA-COMP:12670"/>
        <dbReference type="Rhea" id="RHEA-COMP:12671"/>
        <dbReference type="ChEBI" id="CHEBI:15378"/>
        <dbReference type="ChEBI" id="CHEBI:65249"/>
        <dbReference type="ChEBI" id="CHEBI:78442"/>
        <dbReference type="ChEBI" id="CHEBI:78494"/>
        <dbReference type="ChEBI" id="CHEBI:133043"/>
        <dbReference type="EC" id="2.3.2.6"/>
    </reaction>
</comment>
<dbReference type="GO" id="GO:0008914">
    <property type="term" value="F:leucyl-tRNA--protein transferase activity"/>
    <property type="evidence" value="ECO:0007669"/>
    <property type="project" value="UniProtKB-UniRule"/>
</dbReference>
<evidence type="ECO:0000256" key="12">
    <source>
        <dbReference type="ARBA" id="ARBA00077136"/>
    </source>
</evidence>
<dbReference type="Proteomes" id="UP000504844">
    <property type="component" value="Chromosome"/>
</dbReference>
<evidence type="ECO:0000256" key="4">
    <source>
        <dbReference type="ARBA" id="ARBA00023315"/>
    </source>
</evidence>
<dbReference type="HAMAP" id="MF_00688">
    <property type="entry name" value="Leu_Phe_trans"/>
    <property type="match status" value="1"/>
</dbReference>
<dbReference type="Pfam" id="PF03588">
    <property type="entry name" value="Leu_Phe_trans"/>
    <property type="match status" value="1"/>
</dbReference>
<organism evidence="16 17">
    <name type="scientific">Deefgea piscis</name>
    <dbReference type="NCBI Taxonomy" id="2739061"/>
    <lineage>
        <taxon>Bacteria</taxon>
        <taxon>Pseudomonadati</taxon>
        <taxon>Pseudomonadota</taxon>
        <taxon>Betaproteobacteria</taxon>
        <taxon>Neisseriales</taxon>
        <taxon>Chitinibacteraceae</taxon>
        <taxon>Deefgea</taxon>
    </lineage>
</organism>
<evidence type="ECO:0000256" key="13">
    <source>
        <dbReference type="ARBA" id="ARBA00077165"/>
    </source>
</evidence>
<dbReference type="KEGG" id="dee:HQN60_00345"/>
<evidence type="ECO:0000256" key="11">
    <source>
        <dbReference type="ARBA" id="ARBA00074372"/>
    </source>
</evidence>
<evidence type="ECO:0000256" key="9">
    <source>
        <dbReference type="ARBA" id="ARBA00061535"/>
    </source>
</evidence>
<evidence type="ECO:0000313" key="17">
    <source>
        <dbReference type="Proteomes" id="UP000504844"/>
    </source>
</evidence>
<evidence type="ECO:0000256" key="6">
    <source>
        <dbReference type="ARBA" id="ARBA00050652"/>
    </source>
</evidence>
<dbReference type="Gene3D" id="3.30.70.3550">
    <property type="entry name" value="Leucyl/phenylalanyl-tRNA-protein transferase, N-terminal domain"/>
    <property type="match status" value="1"/>
</dbReference>
<dbReference type="EMBL" id="CP054143">
    <property type="protein sequence ID" value="QKJ65313.1"/>
    <property type="molecule type" value="Genomic_DNA"/>
</dbReference>
<dbReference type="PANTHER" id="PTHR30098:SF2">
    <property type="entry name" value="LEUCYL_PHENYLALANYL-TRNA--PROTEIN TRANSFERASE"/>
    <property type="match status" value="1"/>
</dbReference>
<name>A0A6M8SJT1_9NEIS</name>
<evidence type="ECO:0000256" key="1">
    <source>
        <dbReference type="ARBA" id="ARBA00004496"/>
    </source>
</evidence>
<evidence type="ECO:0000256" key="3">
    <source>
        <dbReference type="ARBA" id="ARBA00022679"/>
    </source>
</evidence>
<sequence>MIPWLDHHSPFPPLSMALKEPSGLLAAGGDLSSERILMAYRQGIFPWFMPNEPILWWSPDPRMVLFSAELIIPKSLRKVLRHRPYRVTFDTAFTAVMQGCAAPRAGVAATWISDEMLAAYHALHQQGIAHSFECWMDDELVGGLYGVAIGKMFYGESMFARRSDASKIAFVHAVQWLAAAGFVMIDCQMHTEHLARFGAREIARDEFIAKLEVQLVQPDLLGPWSYSHTN</sequence>
<evidence type="ECO:0000256" key="15">
    <source>
        <dbReference type="HAMAP-Rule" id="MF_00688"/>
    </source>
</evidence>